<gene>
    <name evidence="2" type="ORF">NOCA2230010</name>
</gene>
<dbReference type="EMBL" id="CZKA01000016">
    <property type="protein sequence ID" value="CUR55090.1"/>
    <property type="molecule type" value="Genomic_DNA"/>
</dbReference>
<dbReference type="PANTHER" id="PTHR35811">
    <property type="entry name" value="SLR1870 PROTEIN"/>
    <property type="match status" value="1"/>
</dbReference>
<dbReference type="PANTHER" id="PTHR35811:SF1">
    <property type="entry name" value="HTH OST-TYPE DOMAIN-CONTAINING PROTEIN"/>
    <property type="match status" value="1"/>
</dbReference>
<reference evidence="2" key="1">
    <citation type="submission" date="2015-08" db="EMBL/GenBank/DDBJ databases">
        <authorList>
            <person name="Babu N.S."/>
            <person name="Beckwith C.J."/>
            <person name="Beseler K.G."/>
            <person name="Brison A."/>
            <person name="Carone J.V."/>
            <person name="Caskin T.P."/>
            <person name="Diamond M."/>
            <person name="Durham M.E."/>
            <person name="Foxe J.M."/>
            <person name="Go M."/>
            <person name="Henderson B.A."/>
            <person name="Jones I.B."/>
            <person name="McGettigan J.A."/>
            <person name="Micheletti S.J."/>
            <person name="Nasrallah M.E."/>
            <person name="Ortiz D."/>
            <person name="Piller C.R."/>
            <person name="Privatt S.R."/>
            <person name="Schneider S.L."/>
            <person name="Sharp S."/>
            <person name="Smith T.C."/>
            <person name="Stanton J.D."/>
            <person name="Ullery H.E."/>
            <person name="Wilson R.J."/>
            <person name="Serrano M.G."/>
            <person name="Buck G."/>
            <person name="Lee V."/>
            <person name="Wang Y."/>
            <person name="Carvalho R."/>
            <person name="Voegtly L."/>
            <person name="Shi R."/>
            <person name="Duckworth R."/>
            <person name="Johnson A."/>
            <person name="Loviza R."/>
            <person name="Walstead R."/>
            <person name="Shah Z."/>
            <person name="Kiflezghi M."/>
            <person name="Wade K."/>
            <person name="Ball S.L."/>
            <person name="Bradley K.W."/>
            <person name="Asai D.J."/>
            <person name="Bowman C.A."/>
            <person name="Russell D.A."/>
            <person name="Pope W.H."/>
            <person name="Jacobs-Sera D."/>
            <person name="Hendrix R.W."/>
            <person name="Hatfull G.F."/>
        </authorList>
    </citation>
    <scope>NUCLEOTIDE SEQUENCE</scope>
</reference>
<dbReference type="CDD" id="cd11297">
    <property type="entry name" value="PIN_LabA-like_N_1"/>
    <property type="match status" value="1"/>
</dbReference>
<evidence type="ECO:0000313" key="2">
    <source>
        <dbReference type="EMBL" id="CUR55090.1"/>
    </source>
</evidence>
<dbReference type="GO" id="GO:0004540">
    <property type="term" value="F:RNA nuclease activity"/>
    <property type="evidence" value="ECO:0007669"/>
    <property type="project" value="InterPro"/>
</dbReference>
<proteinExistence type="predicted"/>
<dbReference type="AlphaFoldDB" id="A0A2P2BZA1"/>
<name>A0A2P2BZA1_9ZZZZ</name>
<organism evidence="2">
    <name type="scientific">metagenome</name>
    <dbReference type="NCBI Taxonomy" id="256318"/>
    <lineage>
        <taxon>unclassified sequences</taxon>
        <taxon>metagenomes</taxon>
    </lineage>
</organism>
<accession>A0A2P2BZA1</accession>
<feature type="domain" description="NYN" evidence="1">
    <location>
        <begin position="9"/>
        <end position="143"/>
    </location>
</feature>
<dbReference type="InterPro" id="IPR021139">
    <property type="entry name" value="NYN"/>
</dbReference>
<dbReference type="Gene3D" id="3.40.50.1010">
    <property type="entry name" value="5'-nuclease"/>
    <property type="match status" value="1"/>
</dbReference>
<sequence>MIDVCSRTLGVFIDAEKVDAEFASPSLAALDAYGDITMKRAYADWGSPESQSWSRELARHAIAPMQQNEFSAGRHSDPTAMVIHALDLHHAGILSVFAIVCDDDSYTPVATRLRAAGAHVIGIGGPGVSSPFAEACDDYFDLEELHAERAAGRTALAAASMGLRSA</sequence>
<protein>
    <recommendedName>
        <fullName evidence="1">NYN domain-containing protein</fullName>
    </recommendedName>
</protein>
<evidence type="ECO:0000259" key="1">
    <source>
        <dbReference type="Pfam" id="PF01936"/>
    </source>
</evidence>
<dbReference type="Pfam" id="PF01936">
    <property type="entry name" value="NYN"/>
    <property type="match status" value="1"/>
</dbReference>